<comment type="caution">
    <text evidence="1">The sequence shown here is derived from an EMBL/GenBank/DDBJ whole genome shotgun (WGS) entry which is preliminary data.</text>
</comment>
<gene>
    <name evidence="1" type="ORF">PPSIR1_03168</name>
</gene>
<keyword evidence="2" id="KW-1185">Reference proteome</keyword>
<accession>A6GJD9</accession>
<proteinExistence type="predicted"/>
<protein>
    <submittedName>
        <fullName evidence="1">Uncharacterized protein</fullName>
    </submittedName>
</protein>
<organism evidence="1 2">
    <name type="scientific">Plesiocystis pacifica SIR-1</name>
    <dbReference type="NCBI Taxonomy" id="391625"/>
    <lineage>
        <taxon>Bacteria</taxon>
        <taxon>Pseudomonadati</taxon>
        <taxon>Myxococcota</taxon>
        <taxon>Polyangia</taxon>
        <taxon>Nannocystales</taxon>
        <taxon>Nannocystaceae</taxon>
        <taxon>Plesiocystis</taxon>
    </lineage>
</organism>
<evidence type="ECO:0000313" key="2">
    <source>
        <dbReference type="Proteomes" id="UP000005801"/>
    </source>
</evidence>
<dbReference type="AlphaFoldDB" id="A6GJD9"/>
<name>A6GJD9_9BACT</name>
<dbReference type="EMBL" id="ABCS01000155">
    <property type="protein sequence ID" value="EDM74002.1"/>
    <property type="molecule type" value="Genomic_DNA"/>
</dbReference>
<reference evidence="1 2" key="1">
    <citation type="submission" date="2007-06" db="EMBL/GenBank/DDBJ databases">
        <authorList>
            <person name="Shimkets L."/>
            <person name="Ferriera S."/>
            <person name="Johnson J."/>
            <person name="Kravitz S."/>
            <person name="Beeson K."/>
            <person name="Sutton G."/>
            <person name="Rogers Y.-H."/>
            <person name="Friedman R."/>
            <person name="Frazier M."/>
            <person name="Venter J.C."/>
        </authorList>
    </citation>
    <scope>NUCLEOTIDE SEQUENCE [LARGE SCALE GENOMIC DNA]</scope>
    <source>
        <strain evidence="1 2">SIR-1</strain>
    </source>
</reference>
<evidence type="ECO:0000313" key="1">
    <source>
        <dbReference type="EMBL" id="EDM74002.1"/>
    </source>
</evidence>
<sequence>MPLEPIPTATSGARVRVPLPAWMLAWPRGLVPSAAHACAREVQLHYTLRDGTHLELALRRVRAAVRVDVREGPGLESNAVPPRAREAMRAALRRRLATGQARAWVHAVTASADALVNGAAEDRAPPEASVIEALAEGQLAGALELWTRHGAAITRRARLPGTAGTPAAYCAALICGVLGLPRAGRDFARRDSPDEPRHAQALGSALLQLGAPADALAPLAW</sequence>
<dbReference type="Proteomes" id="UP000005801">
    <property type="component" value="Unassembled WGS sequence"/>
</dbReference>
<feature type="non-terminal residue" evidence="1">
    <location>
        <position position="221"/>
    </location>
</feature>
<dbReference type="RefSeq" id="WP_006976825.1">
    <property type="nucleotide sequence ID" value="NZ_ABCS01000155.1"/>
</dbReference>